<comment type="caution">
    <text evidence="2">The sequence shown here is derived from an EMBL/GenBank/DDBJ whole genome shotgun (WGS) entry which is preliminary data.</text>
</comment>
<feature type="transmembrane region" description="Helical" evidence="1">
    <location>
        <begin position="142"/>
        <end position="161"/>
    </location>
</feature>
<keyword evidence="1" id="KW-0472">Membrane</keyword>
<dbReference type="RefSeq" id="WP_146396328.1">
    <property type="nucleotide sequence ID" value="NZ_SJPJ01000001.1"/>
</dbReference>
<gene>
    <name evidence="2" type="ORF">CA13_23960</name>
</gene>
<evidence type="ECO:0008006" key="4">
    <source>
        <dbReference type="Google" id="ProtNLM"/>
    </source>
</evidence>
<dbReference type="EMBL" id="SJPJ01000001">
    <property type="protein sequence ID" value="TWT80949.1"/>
    <property type="molecule type" value="Genomic_DNA"/>
</dbReference>
<evidence type="ECO:0000256" key="1">
    <source>
        <dbReference type="SAM" id="Phobius"/>
    </source>
</evidence>
<feature type="transmembrane region" description="Helical" evidence="1">
    <location>
        <begin position="65"/>
        <end position="85"/>
    </location>
</feature>
<dbReference type="Pfam" id="PF20221">
    <property type="entry name" value="DUF6580"/>
    <property type="match status" value="1"/>
</dbReference>
<name>A0A5C5Z0X7_9BACT</name>
<dbReference type="Proteomes" id="UP000315010">
    <property type="component" value="Unassembled WGS sequence"/>
</dbReference>
<evidence type="ECO:0000313" key="2">
    <source>
        <dbReference type="EMBL" id="TWT80949.1"/>
    </source>
</evidence>
<protein>
    <recommendedName>
        <fullName evidence="4">Rod shape-determining protein MreD</fullName>
    </recommendedName>
</protein>
<proteinExistence type="predicted"/>
<keyword evidence="3" id="KW-1185">Reference proteome</keyword>
<sequence>MFYLLVLAVAVSRLLPHPPNVACVAALGLFAGCYLQGRRAYLVPMAVMLCSDLAGHLLGIPGLGFYSPIAFALVYVGLLASVPVGRMLANSNSKSTLWHYPAASVVATSLFFVISNFGVWLAGWYPLTTGGLTACYVNAIPFYGLSAAGDLFFTVALFGTWELSRRWNHSSVLQGHLAR</sequence>
<evidence type="ECO:0000313" key="3">
    <source>
        <dbReference type="Proteomes" id="UP000315010"/>
    </source>
</evidence>
<reference evidence="2 3" key="1">
    <citation type="submission" date="2019-02" db="EMBL/GenBank/DDBJ databases">
        <title>Deep-cultivation of Planctomycetes and their phenomic and genomic characterization uncovers novel biology.</title>
        <authorList>
            <person name="Wiegand S."/>
            <person name="Jogler M."/>
            <person name="Boedeker C."/>
            <person name="Pinto D."/>
            <person name="Vollmers J."/>
            <person name="Rivas-Marin E."/>
            <person name="Kohn T."/>
            <person name="Peeters S.H."/>
            <person name="Heuer A."/>
            <person name="Rast P."/>
            <person name="Oberbeckmann S."/>
            <person name="Bunk B."/>
            <person name="Jeske O."/>
            <person name="Meyerdierks A."/>
            <person name="Storesund J.E."/>
            <person name="Kallscheuer N."/>
            <person name="Luecker S."/>
            <person name="Lage O.M."/>
            <person name="Pohl T."/>
            <person name="Merkel B.J."/>
            <person name="Hornburger P."/>
            <person name="Mueller R.-W."/>
            <person name="Bruemmer F."/>
            <person name="Labrenz M."/>
            <person name="Spormann A.M."/>
            <person name="Op Den Camp H."/>
            <person name="Overmann J."/>
            <person name="Amann R."/>
            <person name="Jetten M.S.M."/>
            <person name="Mascher T."/>
            <person name="Medema M.H."/>
            <person name="Devos D.P."/>
            <person name="Kaster A.-K."/>
            <person name="Ovreas L."/>
            <person name="Rohde M."/>
            <person name="Galperin M.Y."/>
            <person name="Jogler C."/>
        </authorList>
    </citation>
    <scope>NUCLEOTIDE SEQUENCE [LARGE SCALE GENOMIC DNA]</scope>
    <source>
        <strain evidence="2 3">CA13</strain>
    </source>
</reference>
<dbReference type="InterPro" id="IPR046487">
    <property type="entry name" value="DUF6580"/>
</dbReference>
<keyword evidence="1" id="KW-1133">Transmembrane helix</keyword>
<accession>A0A5C5Z0X7</accession>
<dbReference type="OrthoDB" id="9806699at2"/>
<organism evidence="2 3">
    <name type="scientific">Novipirellula herctigrandis</name>
    <dbReference type="NCBI Taxonomy" id="2527986"/>
    <lineage>
        <taxon>Bacteria</taxon>
        <taxon>Pseudomonadati</taxon>
        <taxon>Planctomycetota</taxon>
        <taxon>Planctomycetia</taxon>
        <taxon>Pirellulales</taxon>
        <taxon>Pirellulaceae</taxon>
        <taxon>Novipirellula</taxon>
    </lineage>
</organism>
<feature type="transmembrane region" description="Helical" evidence="1">
    <location>
        <begin position="97"/>
        <end position="122"/>
    </location>
</feature>
<dbReference type="AlphaFoldDB" id="A0A5C5Z0X7"/>
<keyword evidence="1" id="KW-0812">Transmembrane</keyword>